<dbReference type="SMART" id="SM00256">
    <property type="entry name" value="FBOX"/>
    <property type="match status" value="1"/>
</dbReference>
<dbReference type="InterPro" id="IPR036047">
    <property type="entry name" value="F-box-like_dom_sf"/>
</dbReference>
<evidence type="ECO:0000313" key="2">
    <source>
        <dbReference type="EMBL" id="SPC84138.1"/>
    </source>
</evidence>
<reference evidence="2" key="1">
    <citation type="submission" date="2018-02" db="EMBL/GenBank/DDBJ databases">
        <authorList>
            <person name="Cohen D.B."/>
            <person name="Kent A.D."/>
        </authorList>
    </citation>
    <scope>NUCLEOTIDE SEQUENCE</scope>
</reference>
<feature type="domain" description="F-box" evidence="1">
    <location>
        <begin position="55"/>
        <end position="106"/>
    </location>
</feature>
<dbReference type="Gene3D" id="1.20.1280.50">
    <property type="match status" value="1"/>
</dbReference>
<organism evidence="2">
    <name type="scientific">Fagus sylvatica</name>
    <name type="common">Beechnut</name>
    <dbReference type="NCBI Taxonomy" id="28930"/>
    <lineage>
        <taxon>Eukaryota</taxon>
        <taxon>Viridiplantae</taxon>
        <taxon>Streptophyta</taxon>
        <taxon>Embryophyta</taxon>
        <taxon>Tracheophyta</taxon>
        <taxon>Spermatophyta</taxon>
        <taxon>Magnoliopsida</taxon>
        <taxon>eudicotyledons</taxon>
        <taxon>Gunneridae</taxon>
        <taxon>Pentapetalae</taxon>
        <taxon>rosids</taxon>
        <taxon>fabids</taxon>
        <taxon>Fagales</taxon>
        <taxon>Fagaceae</taxon>
        <taxon>Fagus</taxon>
    </lineage>
</organism>
<dbReference type="InterPro" id="IPR001810">
    <property type="entry name" value="F-box_dom"/>
</dbReference>
<dbReference type="EMBL" id="OIVN01000691">
    <property type="protein sequence ID" value="SPC84138.1"/>
    <property type="molecule type" value="Genomic_DNA"/>
</dbReference>
<dbReference type="AlphaFoldDB" id="A0A2N9FAF4"/>
<dbReference type="Pfam" id="PF08268">
    <property type="entry name" value="FBA_3"/>
    <property type="match status" value="1"/>
</dbReference>
<gene>
    <name evidence="2" type="ORF">FSB_LOCUS12020</name>
</gene>
<dbReference type="SUPFAM" id="SSF81383">
    <property type="entry name" value="F-box domain"/>
    <property type="match status" value="1"/>
</dbReference>
<sequence length="321" mass="37376">MGYKLKGKKKPLQYCFEEEEEEEEDPLANLPENVIFDSEEIYTHNKTKEKNLLKEHPLPDLPEHVIYYIIAKIPAEYLPKLRYVCKSWNELISNNKFIAQNFFQNNTKFLIQVQKGSYFKAMSLRMDEKELDFKLDNFGLTRMGRIRSSCNGLLLTNDPKIKGGLNVINFLTKCKVVLPQCPSSCSHLECGVALGYIPSTKEYKVVHIYADGLGYEIFTLGCSDNKWKCIPGPFKEPYERPFQLYTFRWSDPVSMHGQILHWYVSSNQYVISMDVNDEKPRKTYLPTLGKRLKGKDIPCWKWVDIFPLCTMSLIYKLISGF</sequence>
<dbReference type="InterPro" id="IPR013187">
    <property type="entry name" value="F-box-assoc_dom_typ3"/>
</dbReference>
<name>A0A2N9FAF4_FAGSY</name>
<dbReference type="PROSITE" id="PS50181">
    <property type="entry name" value="FBOX"/>
    <property type="match status" value="1"/>
</dbReference>
<dbReference type="PANTHER" id="PTHR31672">
    <property type="entry name" value="BNACNNG10540D PROTEIN"/>
    <property type="match status" value="1"/>
</dbReference>
<dbReference type="Pfam" id="PF00646">
    <property type="entry name" value="F-box"/>
    <property type="match status" value="1"/>
</dbReference>
<protein>
    <recommendedName>
        <fullName evidence="1">F-box domain-containing protein</fullName>
    </recommendedName>
</protein>
<accession>A0A2N9FAF4</accession>
<dbReference type="PANTHER" id="PTHR31672:SF11">
    <property type="entry name" value="F-BOX PROTEIN CPR1-LIKE ISOFORM X2"/>
    <property type="match status" value="1"/>
</dbReference>
<proteinExistence type="predicted"/>
<dbReference type="InterPro" id="IPR050796">
    <property type="entry name" value="SCF_F-box_component"/>
</dbReference>
<evidence type="ECO:0000259" key="1">
    <source>
        <dbReference type="PROSITE" id="PS50181"/>
    </source>
</evidence>